<dbReference type="AlphaFoldDB" id="A0A1X1RDT6"/>
<evidence type="ECO:0000256" key="3">
    <source>
        <dbReference type="ARBA" id="ARBA00022989"/>
    </source>
</evidence>
<evidence type="ECO:0000256" key="1">
    <source>
        <dbReference type="ARBA" id="ARBA00004167"/>
    </source>
</evidence>
<feature type="compositionally biased region" description="Low complexity" evidence="5">
    <location>
        <begin position="23"/>
        <end position="45"/>
    </location>
</feature>
<dbReference type="InterPro" id="IPR007343">
    <property type="entry name" value="Uncharacterised_pept_Zn_put"/>
</dbReference>
<sequence>MSYMDPFGPAPRTGMAGKRRPSAADPWAAADPFQVPAAPGVGAPPRRGRTGSVPVFSGGYHPQPPAANPWGGTAGGWADPAPVRADPWAADAFQVPQASGVGAPPRRGNTGAVPTMWPGAGQYQPGYPGVPVPPAKRVRVPLLAGIAAGVVVALVIAGGVVVAMRQGGPAAPIAGGPTTTATTAPTTTASSTGMTLENPSPTGPAPVLVTTPTGEAALSRNPLFATSEAGLPKQPCNPVGLPKDTATAQAFYAVVQQCLENGWGPLITGAQLDYRPPEVMVANSTAMSSPCGAAEGIWVAFYCSTNEMVYMPLDVMSSTPGNDEPLMYVSVFAHEFGHHVQALSGVTGESWPRRKYAGENTAAGLEISRRGELQAQCFSGMFVGSITDSGGIFTRAEFDDRTYGEARLENGYRDHGTPQHQQAWWLHGAERNQLRDCNTWAASPDAVE</sequence>
<protein>
    <recommendedName>
        <fullName evidence="9">Metalloprotease</fullName>
    </recommendedName>
</protein>
<dbReference type="PANTHER" id="PTHR30168">
    <property type="entry name" value="PUTATIVE MEMBRANE PROTEIN YPFJ"/>
    <property type="match status" value="1"/>
</dbReference>
<evidence type="ECO:0000256" key="2">
    <source>
        <dbReference type="ARBA" id="ARBA00022692"/>
    </source>
</evidence>
<keyword evidence="2 6" id="KW-0812">Transmembrane</keyword>
<evidence type="ECO:0008006" key="9">
    <source>
        <dbReference type="Google" id="ProtNLM"/>
    </source>
</evidence>
<dbReference type="Proteomes" id="UP000193484">
    <property type="component" value="Unassembled WGS sequence"/>
</dbReference>
<accession>A0A1X1RDT6</accession>
<dbReference type="PANTHER" id="PTHR30168:SF0">
    <property type="entry name" value="INNER MEMBRANE PROTEIN"/>
    <property type="match status" value="1"/>
</dbReference>
<evidence type="ECO:0000256" key="5">
    <source>
        <dbReference type="SAM" id="MobiDB-lite"/>
    </source>
</evidence>
<evidence type="ECO:0000313" key="7">
    <source>
        <dbReference type="EMBL" id="ORV03651.1"/>
    </source>
</evidence>
<keyword evidence="3 6" id="KW-1133">Transmembrane helix</keyword>
<evidence type="ECO:0000256" key="6">
    <source>
        <dbReference type="SAM" id="Phobius"/>
    </source>
</evidence>
<keyword evidence="8" id="KW-1185">Reference proteome</keyword>
<feature type="region of interest" description="Disordered" evidence="5">
    <location>
        <begin position="174"/>
        <end position="201"/>
    </location>
</feature>
<organism evidence="7 8">
    <name type="scientific">Mycolicibacterium fallax</name>
    <name type="common">Mycobacterium fallax</name>
    <dbReference type="NCBI Taxonomy" id="1793"/>
    <lineage>
        <taxon>Bacteria</taxon>
        <taxon>Bacillati</taxon>
        <taxon>Actinomycetota</taxon>
        <taxon>Actinomycetes</taxon>
        <taxon>Mycobacteriales</taxon>
        <taxon>Mycobacteriaceae</taxon>
        <taxon>Mycolicibacterium</taxon>
    </lineage>
</organism>
<comment type="subcellular location">
    <subcellularLocation>
        <location evidence="1">Membrane</location>
        <topology evidence="1">Single-pass membrane protein</topology>
    </subcellularLocation>
</comment>
<evidence type="ECO:0000313" key="8">
    <source>
        <dbReference type="Proteomes" id="UP000193484"/>
    </source>
</evidence>
<proteinExistence type="predicted"/>
<feature type="compositionally biased region" description="Low complexity" evidence="5">
    <location>
        <begin position="174"/>
        <end position="193"/>
    </location>
</feature>
<dbReference type="GO" id="GO:0016020">
    <property type="term" value="C:membrane"/>
    <property type="evidence" value="ECO:0007669"/>
    <property type="project" value="UniProtKB-SubCell"/>
</dbReference>
<reference evidence="7 8" key="1">
    <citation type="submission" date="2016-01" db="EMBL/GenBank/DDBJ databases">
        <title>The new phylogeny of the genus Mycobacterium.</title>
        <authorList>
            <person name="Tarcisio F."/>
            <person name="Conor M."/>
            <person name="Antonella G."/>
            <person name="Elisabetta G."/>
            <person name="Giulia F.S."/>
            <person name="Sara T."/>
            <person name="Anna F."/>
            <person name="Clotilde B."/>
            <person name="Roberto B."/>
            <person name="Veronica D.S."/>
            <person name="Fabio R."/>
            <person name="Monica P."/>
            <person name="Olivier J."/>
            <person name="Enrico T."/>
            <person name="Nicola S."/>
        </authorList>
    </citation>
    <scope>NUCLEOTIDE SEQUENCE [LARGE SCALE GENOMIC DNA]</scope>
    <source>
        <strain evidence="7 8">DSM 44179</strain>
    </source>
</reference>
<dbReference type="Pfam" id="PF04228">
    <property type="entry name" value="Zn_peptidase"/>
    <property type="match status" value="1"/>
</dbReference>
<feature type="transmembrane region" description="Helical" evidence="6">
    <location>
        <begin position="142"/>
        <end position="164"/>
    </location>
</feature>
<gene>
    <name evidence="7" type="ORF">AWC04_09955</name>
</gene>
<dbReference type="OrthoDB" id="7950418at2"/>
<feature type="region of interest" description="Disordered" evidence="5">
    <location>
        <begin position="1"/>
        <end position="50"/>
    </location>
</feature>
<evidence type="ECO:0000256" key="4">
    <source>
        <dbReference type="ARBA" id="ARBA00023136"/>
    </source>
</evidence>
<keyword evidence="4 6" id="KW-0472">Membrane</keyword>
<dbReference type="EMBL" id="LQOJ01000036">
    <property type="protein sequence ID" value="ORV03651.1"/>
    <property type="molecule type" value="Genomic_DNA"/>
</dbReference>
<name>A0A1X1RDT6_MYCFA</name>
<dbReference type="STRING" id="1793.AWC04_09955"/>
<comment type="caution">
    <text evidence="7">The sequence shown here is derived from an EMBL/GenBank/DDBJ whole genome shotgun (WGS) entry which is preliminary data.</text>
</comment>
<dbReference type="RefSeq" id="WP_133055132.1">
    <property type="nucleotide sequence ID" value="NZ_LQOJ01000036.1"/>
</dbReference>